<accession>A0A7Y2EBA3</accession>
<reference evidence="1 2" key="1">
    <citation type="submission" date="2020-03" db="EMBL/GenBank/DDBJ databases">
        <title>Metabolic flexibility allows generalist bacteria to become dominant in a frequently disturbed ecosystem.</title>
        <authorList>
            <person name="Chen Y.-J."/>
            <person name="Leung P.M."/>
            <person name="Bay S.K."/>
            <person name="Hugenholtz P."/>
            <person name="Kessler A.J."/>
            <person name="Shelley G."/>
            <person name="Waite D.W."/>
            <person name="Cook P.L."/>
            <person name="Greening C."/>
        </authorList>
    </citation>
    <scope>NUCLEOTIDE SEQUENCE [LARGE SCALE GENOMIC DNA]</scope>
    <source>
        <strain evidence="1">SS_bin_28</strain>
    </source>
</reference>
<evidence type="ECO:0000313" key="2">
    <source>
        <dbReference type="Proteomes" id="UP000547674"/>
    </source>
</evidence>
<organism evidence="1 2">
    <name type="scientific">Eiseniibacteriota bacterium</name>
    <dbReference type="NCBI Taxonomy" id="2212470"/>
    <lineage>
        <taxon>Bacteria</taxon>
        <taxon>Candidatus Eiseniibacteriota</taxon>
    </lineage>
</organism>
<dbReference type="EMBL" id="JABDJR010000316">
    <property type="protein sequence ID" value="NNF06699.1"/>
    <property type="molecule type" value="Genomic_DNA"/>
</dbReference>
<protein>
    <submittedName>
        <fullName evidence="1">Uncharacterized protein</fullName>
    </submittedName>
</protein>
<gene>
    <name evidence="1" type="ORF">HKN21_08060</name>
</gene>
<evidence type="ECO:0000313" key="1">
    <source>
        <dbReference type="EMBL" id="NNF06699.1"/>
    </source>
</evidence>
<dbReference type="AlphaFoldDB" id="A0A7Y2EBA3"/>
<comment type="caution">
    <text evidence="1">The sequence shown here is derived from an EMBL/GenBank/DDBJ whole genome shotgun (WGS) entry which is preliminary data.</text>
</comment>
<proteinExistence type="predicted"/>
<feature type="non-terminal residue" evidence="1">
    <location>
        <position position="186"/>
    </location>
</feature>
<dbReference type="Proteomes" id="UP000547674">
    <property type="component" value="Unassembled WGS sequence"/>
</dbReference>
<name>A0A7Y2EBA3_UNCEI</name>
<sequence>MLASTLLSRLKHQGWRLGFRLFSAFIVSLTCLSLIASATKAMPPPAPGNTEGLPQSVREKLQENPDLFYMNNGFRNVIERQKRDKDRIFRELVKDGMSLKGAQAASLSRVTTTRFAPVLCGLYSDKVTPDWPVADLVDQLFSLDYGETNTMGHPGSMREHYLDMSYGTFDLQGGVFGWYPLPQPGT</sequence>